<comment type="caution">
    <text evidence="1">The sequence shown here is derived from an EMBL/GenBank/DDBJ whole genome shotgun (WGS) entry which is preliminary data.</text>
</comment>
<evidence type="ECO:0000313" key="1">
    <source>
        <dbReference type="EMBL" id="KAK0506735.1"/>
    </source>
</evidence>
<accession>A0AA39QRG3</accession>
<feature type="non-terminal residue" evidence="1">
    <location>
        <position position="144"/>
    </location>
</feature>
<name>A0AA39QRG3_9AGAR</name>
<dbReference type="EMBL" id="JAUEPU010000001">
    <property type="protein sequence ID" value="KAK0506735.1"/>
    <property type="molecule type" value="Genomic_DNA"/>
</dbReference>
<protein>
    <submittedName>
        <fullName evidence="1">Uncharacterized protein</fullName>
    </submittedName>
</protein>
<sequence length="144" mass="15984">ESRSVIDVSSTPGLHGNVGQFGVRANTVAFDLVHTRLTAAKEVGATIEIDGKTLALGISGPRGLYLPRDISSFPFAAEGRRMKPLPPCCCKYSYVLFPMGLLVFAAWHRHSHLIFQDTRWKSLEMLVSKISEKKRLYQGFSPFS</sequence>
<proteinExistence type="predicted"/>
<dbReference type="Proteomes" id="UP001175228">
    <property type="component" value="Unassembled WGS sequence"/>
</dbReference>
<reference evidence="1" key="1">
    <citation type="submission" date="2023-06" db="EMBL/GenBank/DDBJ databases">
        <authorList>
            <consortium name="Lawrence Berkeley National Laboratory"/>
            <person name="Ahrendt S."/>
            <person name="Sahu N."/>
            <person name="Indic B."/>
            <person name="Wong-Bajracharya J."/>
            <person name="Merenyi Z."/>
            <person name="Ke H.-M."/>
            <person name="Monk M."/>
            <person name="Kocsube S."/>
            <person name="Drula E."/>
            <person name="Lipzen A."/>
            <person name="Balint B."/>
            <person name="Henrissat B."/>
            <person name="Andreopoulos B."/>
            <person name="Martin F.M."/>
            <person name="Harder C.B."/>
            <person name="Rigling D."/>
            <person name="Ford K.L."/>
            <person name="Foster G.D."/>
            <person name="Pangilinan J."/>
            <person name="Papanicolaou A."/>
            <person name="Barry K."/>
            <person name="LaButti K."/>
            <person name="Viragh M."/>
            <person name="Koriabine M."/>
            <person name="Yan M."/>
            <person name="Riley R."/>
            <person name="Champramary S."/>
            <person name="Plett K.L."/>
            <person name="Tsai I.J."/>
            <person name="Slot J."/>
            <person name="Sipos G."/>
            <person name="Plett J."/>
            <person name="Nagy L.G."/>
            <person name="Grigoriev I.V."/>
        </authorList>
    </citation>
    <scope>NUCLEOTIDE SEQUENCE</scope>
    <source>
        <strain evidence="1">HWK02</strain>
    </source>
</reference>
<organism evidence="1 2">
    <name type="scientific">Armillaria luteobubalina</name>
    <dbReference type="NCBI Taxonomy" id="153913"/>
    <lineage>
        <taxon>Eukaryota</taxon>
        <taxon>Fungi</taxon>
        <taxon>Dikarya</taxon>
        <taxon>Basidiomycota</taxon>
        <taxon>Agaricomycotina</taxon>
        <taxon>Agaricomycetes</taxon>
        <taxon>Agaricomycetidae</taxon>
        <taxon>Agaricales</taxon>
        <taxon>Marasmiineae</taxon>
        <taxon>Physalacriaceae</taxon>
        <taxon>Armillaria</taxon>
    </lineage>
</organism>
<evidence type="ECO:0000313" key="2">
    <source>
        <dbReference type="Proteomes" id="UP001175228"/>
    </source>
</evidence>
<gene>
    <name evidence="1" type="ORF">EDD18DRAFT_1059067</name>
</gene>
<dbReference type="AlphaFoldDB" id="A0AA39QRG3"/>
<keyword evidence="2" id="KW-1185">Reference proteome</keyword>